<comment type="caution">
    <text evidence="1">The sequence shown here is derived from an EMBL/GenBank/DDBJ whole genome shotgun (WGS) entry which is preliminary data.</text>
</comment>
<organism evidence="1 2">
    <name type="scientific">Alteromonas gilva</name>
    <dbReference type="NCBI Taxonomy" id="2987522"/>
    <lineage>
        <taxon>Bacteria</taxon>
        <taxon>Pseudomonadati</taxon>
        <taxon>Pseudomonadota</taxon>
        <taxon>Gammaproteobacteria</taxon>
        <taxon>Alteromonadales</taxon>
        <taxon>Alteromonadaceae</taxon>
        <taxon>Alteromonas/Salinimonas group</taxon>
        <taxon>Alteromonas</taxon>
    </lineage>
</organism>
<evidence type="ECO:0000313" key="2">
    <source>
        <dbReference type="Proteomes" id="UP001218788"/>
    </source>
</evidence>
<sequence>MKLNINYPIPNWLSDRFFNPVRDHLSCCKLIFEVLNFVYVADDANIDKDRVNSFLRIEVSQIKRFFFSLEDKLFSISFPFRVEEKGNRITFYSGITGLPINLELVSDCLSVLHSVKNDFSLEVLVDSLTEPDILPETWNVIKEVIFFETGYIRYDHDPDPARLCEYNHPLNHLDIFYSNSATFKLGLYERHDAETFSSILDRGTNCHYLVTYSK</sequence>
<dbReference type="EMBL" id="JAQQXP010000002">
    <property type="protein sequence ID" value="MDC8831855.1"/>
    <property type="molecule type" value="Genomic_DNA"/>
</dbReference>
<dbReference type="RefSeq" id="WP_273641636.1">
    <property type="nucleotide sequence ID" value="NZ_JAQQXP010000002.1"/>
</dbReference>
<reference evidence="1 2" key="1">
    <citation type="submission" date="2022-10" db="EMBL/GenBank/DDBJ databases">
        <title>Alteromonas sp. chi3 Genome sequencing.</title>
        <authorList>
            <person name="Park S."/>
        </authorList>
    </citation>
    <scope>NUCLEOTIDE SEQUENCE [LARGE SCALE GENOMIC DNA]</scope>
    <source>
        <strain evidence="2">chi3</strain>
    </source>
</reference>
<name>A0ABT5L494_9ALTE</name>
<keyword evidence="2" id="KW-1185">Reference proteome</keyword>
<protein>
    <submittedName>
        <fullName evidence="1">Uncharacterized protein</fullName>
    </submittedName>
</protein>
<dbReference type="Proteomes" id="UP001218788">
    <property type="component" value="Unassembled WGS sequence"/>
</dbReference>
<accession>A0ABT5L494</accession>
<proteinExistence type="predicted"/>
<evidence type="ECO:0000313" key="1">
    <source>
        <dbReference type="EMBL" id="MDC8831855.1"/>
    </source>
</evidence>
<gene>
    <name evidence="1" type="ORF">OIK42_13945</name>
</gene>